<dbReference type="GO" id="GO:0003978">
    <property type="term" value="F:UDP-glucose 4-epimerase activity"/>
    <property type="evidence" value="ECO:0007669"/>
    <property type="project" value="UniProtKB-EC"/>
</dbReference>
<evidence type="ECO:0000313" key="3">
    <source>
        <dbReference type="Proteomes" id="UP000317369"/>
    </source>
</evidence>
<evidence type="ECO:0000259" key="1">
    <source>
        <dbReference type="Pfam" id="PF01370"/>
    </source>
</evidence>
<dbReference type="Proteomes" id="UP000317369">
    <property type="component" value="Chromosome"/>
</dbReference>
<dbReference type="OrthoDB" id="258549at2"/>
<dbReference type="EMBL" id="CP036425">
    <property type="protein sequence ID" value="QDU34543.1"/>
    <property type="molecule type" value="Genomic_DNA"/>
</dbReference>
<dbReference type="InterPro" id="IPR036291">
    <property type="entry name" value="NAD(P)-bd_dom_sf"/>
</dbReference>
<dbReference type="Gene3D" id="3.40.50.720">
    <property type="entry name" value="NAD(P)-binding Rossmann-like Domain"/>
    <property type="match status" value="1"/>
</dbReference>
<dbReference type="CDD" id="cd08946">
    <property type="entry name" value="SDR_e"/>
    <property type="match status" value="1"/>
</dbReference>
<keyword evidence="2" id="KW-0413">Isomerase</keyword>
<organism evidence="2 3">
    <name type="scientific">Poriferisphaera corsica</name>
    <dbReference type="NCBI Taxonomy" id="2528020"/>
    <lineage>
        <taxon>Bacteria</taxon>
        <taxon>Pseudomonadati</taxon>
        <taxon>Planctomycetota</taxon>
        <taxon>Phycisphaerae</taxon>
        <taxon>Phycisphaerales</taxon>
        <taxon>Phycisphaeraceae</taxon>
        <taxon>Poriferisphaera</taxon>
    </lineage>
</organism>
<dbReference type="PANTHER" id="PTHR43245:SF23">
    <property type="entry name" value="NAD(P)-BINDING DOMAIN-CONTAINING PROTEIN"/>
    <property type="match status" value="1"/>
</dbReference>
<dbReference type="PANTHER" id="PTHR43245">
    <property type="entry name" value="BIFUNCTIONAL POLYMYXIN RESISTANCE PROTEIN ARNA"/>
    <property type="match status" value="1"/>
</dbReference>
<proteinExistence type="predicted"/>
<gene>
    <name evidence="2" type="primary">galE_3</name>
    <name evidence="2" type="ORF">KS4_26130</name>
</gene>
<feature type="domain" description="NAD-dependent epimerase/dehydratase" evidence="1">
    <location>
        <begin position="3"/>
        <end position="235"/>
    </location>
</feature>
<reference evidence="2 3" key="1">
    <citation type="submission" date="2019-02" db="EMBL/GenBank/DDBJ databases">
        <title>Deep-cultivation of Planctomycetes and their phenomic and genomic characterization uncovers novel biology.</title>
        <authorList>
            <person name="Wiegand S."/>
            <person name="Jogler M."/>
            <person name="Boedeker C."/>
            <person name="Pinto D."/>
            <person name="Vollmers J."/>
            <person name="Rivas-Marin E."/>
            <person name="Kohn T."/>
            <person name="Peeters S.H."/>
            <person name="Heuer A."/>
            <person name="Rast P."/>
            <person name="Oberbeckmann S."/>
            <person name="Bunk B."/>
            <person name="Jeske O."/>
            <person name="Meyerdierks A."/>
            <person name="Storesund J.E."/>
            <person name="Kallscheuer N."/>
            <person name="Luecker S."/>
            <person name="Lage O.M."/>
            <person name="Pohl T."/>
            <person name="Merkel B.J."/>
            <person name="Hornburger P."/>
            <person name="Mueller R.-W."/>
            <person name="Bruemmer F."/>
            <person name="Labrenz M."/>
            <person name="Spormann A.M."/>
            <person name="Op den Camp H."/>
            <person name="Overmann J."/>
            <person name="Amann R."/>
            <person name="Jetten M.S.M."/>
            <person name="Mascher T."/>
            <person name="Medema M.H."/>
            <person name="Devos D.P."/>
            <person name="Kaster A.-K."/>
            <person name="Ovreas L."/>
            <person name="Rohde M."/>
            <person name="Galperin M.Y."/>
            <person name="Jogler C."/>
        </authorList>
    </citation>
    <scope>NUCLEOTIDE SEQUENCE [LARGE SCALE GENOMIC DNA]</scope>
    <source>
        <strain evidence="2 3">KS4</strain>
    </source>
</reference>
<dbReference type="EC" id="5.1.3.2" evidence="2"/>
<keyword evidence="3" id="KW-1185">Reference proteome</keyword>
<dbReference type="SUPFAM" id="SSF51735">
    <property type="entry name" value="NAD(P)-binding Rossmann-fold domains"/>
    <property type="match status" value="1"/>
</dbReference>
<evidence type="ECO:0000313" key="2">
    <source>
        <dbReference type="EMBL" id="QDU34543.1"/>
    </source>
</evidence>
<dbReference type="AlphaFoldDB" id="A0A517YWD8"/>
<dbReference type="RefSeq" id="WP_145078519.1">
    <property type="nucleotide sequence ID" value="NZ_CP036425.1"/>
</dbReference>
<dbReference type="Pfam" id="PF01370">
    <property type="entry name" value="Epimerase"/>
    <property type="match status" value="1"/>
</dbReference>
<dbReference type="KEGG" id="pcor:KS4_26130"/>
<name>A0A517YWD8_9BACT</name>
<dbReference type="InterPro" id="IPR050177">
    <property type="entry name" value="Lipid_A_modif_metabolic_enz"/>
</dbReference>
<accession>A0A517YWD8</accession>
<dbReference type="InterPro" id="IPR001509">
    <property type="entry name" value="Epimerase_deHydtase"/>
</dbReference>
<protein>
    <submittedName>
        <fullName evidence="2">UDP-glucose 4-epimerase</fullName>
        <ecNumber evidence="2">5.1.3.2</ecNumber>
    </submittedName>
</protein>
<sequence>MRVFVTGHKGYIGAHLVDILKQAGHHVTGCDIGLYEGCEWDQCVMPDVDLVKDVRAITAKDLETHDCVMHLAAISNDPMGDINPEITHSINRDASIRIAQLAKTAGVGRYLFSGSCSVYGQGEKLDLEETDPLNPLTAYAKSKIDTELEVSKLADDGFTPSFLRNATAYGYSPMLRIDLVVNSLLGSAIAFNQIRIQSDGSPWRPLIHCKDIANAFYAFLHAPKEVIHNQAINIGGNSENYQVKDVADYVEHLMPNADIVFTGEVGHDPRNYRVKFDKLNDVLPEFKLEYDLKLGMDELHKAMIDHGFNEHDFNGSQFVRLRTLQKRLNKLDAFQIR</sequence>